<reference evidence="2" key="1">
    <citation type="journal article" date="2004" name="Genome Res.">
        <title>Close split of sorghum and maize genome progenitors.</title>
        <authorList>
            <person name="Swigonova Z."/>
            <person name="Lai J."/>
            <person name="Ma J."/>
            <person name="Ramakrishna W."/>
            <person name="Llaca V."/>
            <person name="Bennetzen J.L."/>
            <person name="Messing J."/>
        </authorList>
    </citation>
    <scope>NUCLEOTIDE SEQUENCE</scope>
</reference>
<evidence type="ECO:0000256" key="1">
    <source>
        <dbReference type="SAM" id="MobiDB-lite"/>
    </source>
</evidence>
<dbReference type="AlphaFoldDB" id="Q6J9W0"/>
<dbReference type="ExpressionAtlas" id="Q6J9W0">
    <property type="expression patterns" value="baseline and differential"/>
</dbReference>
<reference evidence="2" key="3">
    <citation type="submission" date="2004-02" db="EMBL/GenBank/DDBJ databases">
        <title>Collinearity of Maize and Sorghum at the DNA Sequence Level.</title>
        <authorList>
            <person name="Lai J."/>
            <person name="Swigonova Z."/>
            <person name="Ma J."/>
            <person name="Ramakrishna W."/>
            <person name="Llaca V."/>
            <person name="Bennetzen J.L."/>
            <person name="Bharti A.K."/>
            <person name="Messing J."/>
        </authorList>
    </citation>
    <scope>NUCLEOTIDE SEQUENCE</scope>
</reference>
<feature type="region of interest" description="Disordered" evidence="1">
    <location>
        <begin position="117"/>
        <end position="146"/>
    </location>
</feature>
<evidence type="ECO:0000313" key="2">
    <source>
        <dbReference type="EMBL" id="AAT39463.1"/>
    </source>
</evidence>
<reference evidence="2" key="4">
    <citation type="submission" date="2004-02" db="EMBL/GenBank/DDBJ databases">
        <title>Extensive shuffling of gene order in genomes of the grass family.</title>
        <authorList>
            <person name="Lai J."/>
            <person name="Swigonova Z."/>
            <person name="Ma J."/>
            <person name="Ramakrishna W."/>
            <person name="Bennetzen J.L."/>
            <person name="Messing J."/>
        </authorList>
    </citation>
    <scope>NUCLEOTIDE SEQUENCE</scope>
</reference>
<protein>
    <submittedName>
        <fullName evidence="2">Putative RNA-binding protein</fullName>
    </submittedName>
</protein>
<feature type="compositionally biased region" description="Basic and acidic residues" evidence="1">
    <location>
        <begin position="132"/>
        <end position="142"/>
    </location>
</feature>
<organism evidence="2">
    <name type="scientific">Zea mays</name>
    <name type="common">Maize</name>
    <dbReference type="NCBI Taxonomy" id="4577"/>
    <lineage>
        <taxon>Eukaryota</taxon>
        <taxon>Viridiplantae</taxon>
        <taxon>Streptophyta</taxon>
        <taxon>Embryophyta</taxon>
        <taxon>Tracheophyta</taxon>
        <taxon>Spermatophyta</taxon>
        <taxon>Magnoliopsida</taxon>
        <taxon>Liliopsida</taxon>
        <taxon>Poales</taxon>
        <taxon>Poaceae</taxon>
        <taxon>PACMAD clade</taxon>
        <taxon>Panicoideae</taxon>
        <taxon>Andropogonodae</taxon>
        <taxon>Andropogoneae</taxon>
        <taxon>Tripsacinae</taxon>
        <taxon>Zea</taxon>
    </lineage>
</organism>
<name>Q6J9W0_MAIZE</name>
<proteinExistence type="predicted"/>
<sequence>MWPKRPQFLVAHGSAIPPPSRTPSVLHQRPQVLPLPITAPPAPTAPLPIARGGAAPRRLLGLTDDSSCSDLLPLFPVPGGHTAFLLCDLPPPSPLTPRIPASESCLSPAAVSSVFSEFRDPAPSPTTPDDAVAAHDEPRDLGFDDDDSFDADSILCSVNQSAAEGIDGIMGKLSMENNEASGSSSSDQNIIINQALKQHSVDPECWMCPTKPVKDITPAPPPSVAMAKVTDKKKTNKKSLGTIYEEGSPEPANGDDDGALALSETGLGLSLNTDGVLKAWCGRGSAFADGNGPDLPLSPTHVVGRVLPAPWPLPTLVVVTEGAATSQRMSVAIPLEQSITPVLQDFMNLNIFYLPVYYYGEFYDLRYSLVIDSHVHETT</sequence>
<reference evidence="2" key="5">
    <citation type="submission" date="2004-02" db="EMBL/GenBank/DDBJ databases">
        <authorList>
            <person name="Ma J."/>
            <person name="Ramakrishna W."/>
            <person name="Bennetzen J.L."/>
        </authorList>
    </citation>
    <scope>NUCLEOTIDE SEQUENCE</scope>
</reference>
<dbReference type="EMBL" id="AY560577">
    <property type="protein sequence ID" value="AAT39463.1"/>
    <property type="molecule type" value="Genomic_DNA"/>
</dbReference>
<reference evidence="2" key="2">
    <citation type="journal article" date="2004" name="Genome Res.">
        <title>Gene loss and movement in the maize genome.</title>
        <authorList>
            <person name="Lai J."/>
            <person name="Ma J."/>
            <person name="Swigonova Z."/>
            <person name="Ramakrishna W."/>
            <person name="Linton E."/>
            <person name="Llaca V."/>
            <person name="Tanyolac B."/>
            <person name="Park Y.J."/>
            <person name="Jeong O.Y."/>
            <person name="Bennetzen J.L."/>
            <person name="Messing J."/>
        </authorList>
    </citation>
    <scope>NUCLEOTIDE SEQUENCE</scope>
</reference>
<accession>Q6J9W0</accession>
<gene>
    <name evidence="2" type="ORF">Z264N17.21</name>
</gene>